<reference evidence="2" key="1">
    <citation type="submission" date="2021-12" db="EMBL/GenBank/DDBJ databases">
        <authorList>
            <person name="Martin H S."/>
        </authorList>
    </citation>
    <scope>NUCLEOTIDE SEQUENCE</scope>
</reference>
<dbReference type="AlphaFoldDB" id="A0A8J9VPT3"/>
<accession>A0A8J9VPT3</accession>
<evidence type="ECO:0000313" key="3">
    <source>
        <dbReference type="Proteomes" id="UP000838878"/>
    </source>
</evidence>
<evidence type="ECO:0000313" key="2">
    <source>
        <dbReference type="EMBL" id="CAH0727513.1"/>
    </source>
</evidence>
<dbReference type="OrthoDB" id="7369230at2759"/>
<keyword evidence="3" id="KW-1185">Reference proteome</keyword>
<dbReference type="Proteomes" id="UP000838878">
    <property type="component" value="Chromosome 6"/>
</dbReference>
<feature type="non-terminal residue" evidence="2">
    <location>
        <position position="176"/>
    </location>
</feature>
<sequence length="176" mass="20467">MVNKSTIDNKIKDNSRKYQELLDSDDEFPIDYYEIPSTPAYKIDSRFDKITFKWINDPEKYNYSNKNLPSKTNPLTEKQDNVQQDPTTGNIINDRLVIQKGILSKKDLYCLKLIQGCIGDSTFTWLIQFLIYKDIQSIYSIPKSCLVSTGLCYEKNAYKNMSLCETKSLYKLVIKV</sequence>
<dbReference type="EMBL" id="OV170226">
    <property type="protein sequence ID" value="CAH0727513.1"/>
    <property type="molecule type" value="Genomic_DNA"/>
</dbReference>
<name>A0A8J9VPT3_9NEOP</name>
<protein>
    <submittedName>
        <fullName evidence="2">Uncharacterized protein</fullName>
    </submittedName>
</protein>
<gene>
    <name evidence="2" type="ORF">BINO364_LOCUS12845</name>
</gene>
<proteinExistence type="predicted"/>
<feature type="region of interest" description="Disordered" evidence="1">
    <location>
        <begin position="65"/>
        <end position="84"/>
    </location>
</feature>
<organism evidence="2 3">
    <name type="scientific">Brenthis ino</name>
    <name type="common">lesser marbled fritillary</name>
    <dbReference type="NCBI Taxonomy" id="405034"/>
    <lineage>
        <taxon>Eukaryota</taxon>
        <taxon>Metazoa</taxon>
        <taxon>Ecdysozoa</taxon>
        <taxon>Arthropoda</taxon>
        <taxon>Hexapoda</taxon>
        <taxon>Insecta</taxon>
        <taxon>Pterygota</taxon>
        <taxon>Neoptera</taxon>
        <taxon>Endopterygota</taxon>
        <taxon>Lepidoptera</taxon>
        <taxon>Glossata</taxon>
        <taxon>Ditrysia</taxon>
        <taxon>Papilionoidea</taxon>
        <taxon>Nymphalidae</taxon>
        <taxon>Heliconiinae</taxon>
        <taxon>Argynnini</taxon>
        <taxon>Brenthis</taxon>
    </lineage>
</organism>
<evidence type="ECO:0000256" key="1">
    <source>
        <dbReference type="SAM" id="MobiDB-lite"/>
    </source>
</evidence>